<evidence type="ECO:0000313" key="1">
    <source>
        <dbReference type="EMBL" id="KAJ7524440.1"/>
    </source>
</evidence>
<gene>
    <name evidence="1" type="ORF">O6H91_17G005400</name>
</gene>
<keyword evidence="2" id="KW-1185">Reference proteome</keyword>
<organism evidence="1 2">
    <name type="scientific">Diphasiastrum complanatum</name>
    <name type="common">Issler's clubmoss</name>
    <name type="synonym">Lycopodium complanatum</name>
    <dbReference type="NCBI Taxonomy" id="34168"/>
    <lineage>
        <taxon>Eukaryota</taxon>
        <taxon>Viridiplantae</taxon>
        <taxon>Streptophyta</taxon>
        <taxon>Embryophyta</taxon>
        <taxon>Tracheophyta</taxon>
        <taxon>Lycopodiopsida</taxon>
        <taxon>Lycopodiales</taxon>
        <taxon>Lycopodiaceae</taxon>
        <taxon>Lycopodioideae</taxon>
        <taxon>Diphasiastrum</taxon>
    </lineage>
</organism>
<proteinExistence type="predicted"/>
<dbReference type="EMBL" id="CM055108">
    <property type="protein sequence ID" value="KAJ7524440.1"/>
    <property type="molecule type" value="Genomic_DNA"/>
</dbReference>
<evidence type="ECO:0000313" key="2">
    <source>
        <dbReference type="Proteomes" id="UP001162992"/>
    </source>
</evidence>
<reference evidence="2" key="1">
    <citation type="journal article" date="2024" name="Proc. Natl. Acad. Sci. U.S.A.">
        <title>Extraordinary preservation of gene collinearity over three hundred million years revealed in homosporous lycophytes.</title>
        <authorList>
            <person name="Li C."/>
            <person name="Wickell D."/>
            <person name="Kuo L.Y."/>
            <person name="Chen X."/>
            <person name="Nie B."/>
            <person name="Liao X."/>
            <person name="Peng D."/>
            <person name="Ji J."/>
            <person name="Jenkins J."/>
            <person name="Williams M."/>
            <person name="Shu S."/>
            <person name="Plott C."/>
            <person name="Barry K."/>
            <person name="Rajasekar S."/>
            <person name="Grimwood J."/>
            <person name="Han X."/>
            <person name="Sun S."/>
            <person name="Hou Z."/>
            <person name="He W."/>
            <person name="Dai G."/>
            <person name="Sun C."/>
            <person name="Schmutz J."/>
            <person name="Leebens-Mack J.H."/>
            <person name="Li F.W."/>
            <person name="Wang L."/>
        </authorList>
    </citation>
    <scope>NUCLEOTIDE SEQUENCE [LARGE SCALE GENOMIC DNA]</scope>
    <source>
        <strain evidence="2">cv. PW_Plant_1</strain>
    </source>
</reference>
<accession>A0ACC2B3Y3</accession>
<comment type="caution">
    <text evidence="1">The sequence shown here is derived from an EMBL/GenBank/DDBJ whole genome shotgun (WGS) entry which is preliminary data.</text>
</comment>
<dbReference type="Proteomes" id="UP001162992">
    <property type="component" value="Chromosome 17"/>
</dbReference>
<name>A0ACC2B3Y3_DIPCM</name>
<sequence length="192" mass="21579">MPVGFAGSDSDFPFLDGKTALRVTMIVVGSLLILLFCIQVRWDSILRWFLGDVYSDSDEHMRRPQESQRHEDEKPAVVNMMPVIQYDKNASHSPQVEWQRLCSECMICLSDFQDGEMVRLLPICGHLFHVQCVDVWLHLHTSCPACRHSTVQGAALSDRACDEQIPEQLHDQVSPPQVTSVSLSSSPSLPTS</sequence>
<protein>
    <submittedName>
        <fullName evidence="1">Uncharacterized protein</fullName>
    </submittedName>
</protein>